<evidence type="ECO:0000256" key="3">
    <source>
        <dbReference type="SAM" id="Phobius"/>
    </source>
</evidence>
<accession>A0A1M6N842</accession>
<dbReference type="Proteomes" id="UP000184536">
    <property type="component" value="Unassembled WGS sequence"/>
</dbReference>
<evidence type="ECO:0000313" key="5">
    <source>
        <dbReference type="Proteomes" id="UP000184536"/>
    </source>
</evidence>
<evidence type="ECO:0000313" key="4">
    <source>
        <dbReference type="EMBL" id="SHJ91863.1"/>
    </source>
</evidence>
<dbReference type="PANTHER" id="PTHR34703">
    <property type="entry name" value="ANTIPORTER SUBUNIT MNHG2-RELATED"/>
    <property type="match status" value="1"/>
</dbReference>
<feature type="transmembrane region" description="Helical" evidence="3">
    <location>
        <begin position="58"/>
        <end position="81"/>
    </location>
</feature>
<organism evidence="4 5">
    <name type="scientific">Geosporobacter subterraneus DSM 17957</name>
    <dbReference type="NCBI Taxonomy" id="1121919"/>
    <lineage>
        <taxon>Bacteria</taxon>
        <taxon>Bacillati</taxon>
        <taxon>Bacillota</taxon>
        <taxon>Clostridia</taxon>
        <taxon>Peptostreptococcales</taxon>
        <taxon>Thermotaleaceae</taxon>
        <taxon>Geosporobacter</taxon>
    </lineage>
</organism>
<dbReference type="RefSeq" id="WP_110942236.1">
    <property type="nucleotide sequence ID" value="NZ_FQZV01000053.1"/>
</dbReference>
<dbReference type="InterPro" id="IPR005133">
    <property type="entry name" value="PhaG_MnhG_YufB"/>
</dbReference>
<proteinExistence type="inferred from homology"/>
<keyword evidence="3" id="KW-0472">Membrane</keyword>
<comment type="subcellular location">
    <subcellularLocation>
        <location evidence="1">Membrane</location>
        <topology evidence="1">Multi-pass membrane protein</topology>
    </subcellularLocation>
</comment>
<dbReference type="PANTHER" id="PTHR34703:SF1">
    <property type="entry name" value="ANTIPORTER SUBUNIT MNHG2-RELATED"/>
    <property type="match status" value="1"/>
</dbReference>
<reference evidence="5" key="1">
    <citation type="submission" date="2016-11" db="EMBL/GenBank/DDBJ databases">
        <authorList>
            <person name="Varghese N."/>
            <person name="Submissions S."/>
        </authorList>
    </citation>
    <scope>NUCLEOTIDE SEQUENCE [LARGE SCALE GENOMIC DNA]</scope>
    <source>
        <strain evidence="5">DSM 17957</strain>
    </source>
</reference>
<feature type="transmembrane region" description="Helical" evidence="3">
    <location>
        <begin position="31"/>
        <end position="52"/>
    </location>
</feature>
<dbReference type="OrthoDB" id="9806575at2"/>
<name>A0A1M6N842_9FIRM</name>
<dbReference type="STRING" id="1121919.SAMN02745975_03222"/>
<dbReference type="NCBIfam" id="TIGR01300">
    <property type="entry name" value="CPA3_mnhG_phaG"/>
    <property type="match status" value="1"/>
</dbReference>
<keyword evidence="3" id="KW-1133">Transmembrane helix</keyword>
<keyword evidence="3" id="KW-0812">Transmembrane</keyword>
<evidence type="ECO:0000256" key="2">
    <source>
        <dbReference type="ARBA" id="ARBA00008404"/>
    </source>
</evidence>
<protein>
    <submittedName>
        <fullName evidence="4">Multicomponent Na+:H+ antiporter subunit G</fullName>
    </submittedName>
</protein>
<dbReference type="GO" id="GO:0015385">
    <property type="term" value="F:sodium:proton antiporter activity"/>
    <property type="evidence" value="ECO:0007669"/>
    <property type="project" value="TreeGrafter"/>
</dbReference>
<keyword evidence="5" id="KW-1185">Reference proteome</keyword>
<gene>
    <name evidence="4" type="ORF">SAMN02745975_03222</name>
</gene>
<evidence type="ECO:0000256" key="1">
    <source>
        <dbReference type="ARBA" id="ARBA00004141"/>
    </source>
</evidence>
<feature type="transmembrane region" description="Helical" evidence="3">
    <location>
        <begin position="6"/>
        <end position="24"/>
    </location>
</feature>
<dbReference type="EMBL" id="FQZV01000053">
    <property type="protein sequence ID" value="SHJ91863.1"/>
    <property type="molecule type" value="Genomic_DNA"/>
</dbReference>
<dbReference type="Pfam" id="PF03334">
    <property type="entry name" value="PhaG_MnhG_YufB"/>
    <property type="match status" value="1"/>
</dbReference>
<dbReference type="AlphaFoldDB" id="A0A1M6N842"/>
<comment type="similarity">
    <text evidence="2">Belongs to the CPA3 antiporters (TC 2.A.63) subunit G family.</text>
</comment>
<sequence length="98" mass="11183">MTVNLLLILCWLYIGIGIYGLYRFPSIYSRFFAAGFIDTMAFITLILALILYSGLSDFTFRLFLVLAFLMITNPISTHLIVRSAYLGKVPFKEDRDDG</sequence>